<comment type="caution">
    <text evidence="5">The sequence shown here is derived from an EMBL/GenBank/DDBJ whole genome shotgun (WGS) entry which is preliminary data.</text>
</comment>
<sequence>MSSYKDIVKLTGLSLGTVSNVIQGKGNVKEKNKEKVYAAMRQLGYRIDYQARGLATNKTSLIGLIVSNIENIAETKMLMPMETFAENHKCRIITATSRNDSDRERRNCEAMLSSKVDGLFIFFESLENEEYFRNLAETEKIPIIFLARYLDNCKLPYVAVDNQYAAKSMVDFVYERGHREITYLDIAEESMLSPNRDRRLGVELECKKRGIVYKKREYKRLENDMEVGYHAAEEMILSKSMPSLVFPRDDSFAIGFYNACIRYGIRIPEDVSIMSFGNFYPKEVTPKRLTTYDRRFDKVIHEATLMYLKIREARDNGLEEDKIKKKLFVKGNIIVGETIKDLTK</sequence>
<reference evidence="5" key="1">
    <citation type="submission" date="2020-08" db="EMBL/GenBank/DDBJ databases">
        <title>Genome public.</title>
        <authorList>
            <person name="Liu C."/>
            <person name="Sun Q."/>
        </authorList>
    </citation>
    <scope>NUCLEOTIDE SEQUENCE</scope>
    <source>
        <strain evidence="5">NSJ-55</strain>
    </source>
</reference>
<dbReference type="EMBL" id="JACOPF010000002">
    <property type="protein sequence ID" value="MBC5689226.1"/>
    <property type="molecule type" value="Genomic_DNA"/>
</dbReference>
<keyword evidence="1" id="KW-0805">Transcription regulation</keyword>
<evidence type="ECO:0000256" key="2">
    <source>
        <dbReference type="ARBA" id="ARBA00023125"/>
    </source>
</evidence>
<proteinExistence type="predicted"/>
<dbReference type="CDD" id="cd01392">
    <property type="entry name" value="HTH_LacI"/>
    <property type="match status" value="1"/>
</dbReference>
<dbReference type="InterPro" id="IPR028082">
    <property type="entry name" value="Peripla_BP_I"/>
</dbReference>
<dbReference type="AlphaFoldDB" id="A0A923LJQ8"/>
<dbReference type="PANTHER" id="PTHR30146">
    <property type="entry name" value="LACI-RELATED TRANSCRIPTIONAL REPRESSOR"/>
    <property type="match status" value="1"/>
</dbReference>
<dbReference type="Pfam" id="PF00356">
    <property type="entry name" value="LacI"/>
    <property type="match status" value="1"/>
</dbReference>
<dbReference type="SUPFAM" id="SSF53822">
    <property type="entry name" value="Periplasmic binding protein-like I"/>
    <property type="match status" value="1"/>
</dbReference>
<keyword evidence="3" id="KW-0804">Transcription</keyword>
<dbReference type="Proteomes" id="UP000652477">
    <property type="component" value="Unassembled WGS sequence"/>
</dbReference>
<organism evidence="5 6">
    <name type="scientific">Mediterraneibacter hominis</name>
    <dbReference type="NCBI Taxonomy" id="2763054"/>
    <lineage>
        <taxon>Bacteria</taxon>
        <taxon>Bacillati</taxon>
        <taxon>Bacillota</taxon>
        <taxon>Clostridia</taxon>
        <taxon>Lachnospirales</taxon>
        <taxon>Lachnospiraceae</taxon>
        <taxon>Mediterraneibacter</taxon>
    </lineage>
</organism>
<evidence type="ECO:0000313" key="5">
    <source>
        <dbReference type="EMBL" id="MBC5689226.1"/>
    </source>
</evidence>
<dbReference type="PROSITE" id="PS50932">
    <property type="entry name" value="HTH_LACI_2"/>
    <property type="match status" value="1"/>
</dbReference>
<accession>A0A923LJQ8</accession>
<protein>
    <submittedName>
        <fullName evidence="5">LacI family DNA-binding transcriptional regulator</fullName>
    </submittedName>
</protein>
<evidence type="ECO:0000259" key="4">
    <source>
        <dbReference type="PROSITE" id="PS50932"/>
    </source>
</evidence>
<dbReference type="Gene3D" id="1.10.260.40">
    <property type="entry name" value="lambda repressor-like DNA-binding domains"/>
    <property type="match status" value="1"/>
</dbReference>
<feature type="domain" description="HTH lacI-type" evidence="4">
    <location>
        <begin position="2"/>
        <end position="56"/>
    </location>
</feature>
<dbReference type="InterPro" id="IPR046335">
    <property type="entry name" value="LacI/GalR-like_sensor"/>
</dbReference>
<dbReference type="InterPro" id="IPR010982">
    <property type="entry name" value="Lambda_DNA-bd_dom_sf"/>
</dbReference>
<dbReference type="GO" id="GO:0003700">
    <property type="term" value="F:DNA-binding transcription factor activity"/>
    <property type="evidence" value="ECO:0007669"/>
    <property type="project" value="TreeGrafter"/>
</dbReference>
<keyword evidence="6" id="KW-1185">Reference proteome</keyword>
<keyword evidence="2 5" id="KW-0238">DNA-binding</keyword>
<dbReference type="SUPFAM" id="SSF47413">
    <property type="entry name" value="lambda repressor-like DNA-binding domains"/>
    <property type="match status" value="1"/>
</dbReference>
<evidence type="ECO:0000256" key="1">
    <source>
        <dbReference type="ARBA" id="ARBA00023015"/>
    </source>
</evidence>
<dbReference type="GO" id="GO:0000976">
    <property type="term" value="F:transcription cis-regulatory region binding"/>
    <property type="evidence" value="ECO:0007669"/>
    <property type="project" value="TreeGrafter"/>
</dbReference>
<evidence type="ECO:0000256" key="3">
    <source>
        <dbReference type="ARBA" id="ARBA00023163"/>
    </source>
</evidence>
<gene>
    <name evidence="5" type="ORF">H8S37_09880</name>
</gene>
<evidence type="ECO:0000313" key="6">
    <source>
        <dbReference type="Proteomes" id="UP000652477"/>
    </source>
</evidence>
<dbReference type="InterPro" id="IPR000843">
    <property type="entry name" value="HTH_LacI"/>
</dbReference>
<dbReference type="SMART" id="SM00354">
    <property type="entry name" value="HTH_LACI"/>
    <property type="match status" value="1"/>
</dbReference>
<dbReference type="CDD" id="cd06267">
    <property type="entry name" value="PBP1_LacI_sugar_binding-like"/>
    <property type="match status" value="1"/>
</dbReference>
<dbReference type="Gene3D" id="3.40.50.2300">
    <property type="match status" value="2"/>
</dbReference>
<name>A0A923LJQ8_9FIRM</name>
<dbReference type="PANTHER" id="PTHR30146:SF109">
    <property type="entry name" value="HTH-TYPE TRANSCRIPTIONAL REGULATOR GALS"/>
    <property type="match status" value="1"/>
</dbReference>
<dbReference type="Pfam" id="PF13377">
    <property type="entry name" value="Peripla_BP_3"/>
    <property type="match status" value="1"/>
</dbReference>
<dbReference type="RefSeq" id="WP_186875902.1">
    <property type="nucleotide sequence ID" value="NZ_JACOPF010000002.1"/>
</dbReference>